<proteinExistence type="predicted"/>
<feature type="signal peptide" evidence="1">
    <location>
        <begin position="1"/>
        <end position="20"/>
    </location>
</feature>
<feature type="chain" id="PRO_5021308174" evidence="1">
    <location>
        <begin position="21"/>
        <end position="271"/>
    </location>
</feature>
<evidence type="ECO:0000313" key="3">
    <source>
        <dbReference type="Proteomes" id="UP000297861"/>
    </source>
</evidence>
<comment type="caution">
    <text evidence="2">The sequence shown here is derived from an EMBL/GenBank/DDBJ whole genome shotgun (WGS) entry which is preliminary data.</text>
</comment>
<evidence type="ECO:0000256" key="1">
    <source>
        <dbReference type="SAM" id="SignalP"/>
    </source>
</evidence>
<dbReference type="RefSeq" id="WP_134436431.1">
    <property type="nucleotide sequence ID" value="NZ_SOML01000006.1"/>
</dbReference>
<sequence>MKKKILLLMGIFSIGILLHAQVGINTQNPQGVFHIDPYANTSGATGTADDIIVTADGKTGIGTVTPRTLLDIQTGGTASSPVLGFRLEDGNQGDGNILIATDNIGTATWKNMVPVVSAQIKIVSPPFLNIGFNDTKYYAAPSYIDLPTGRWAMNVVSLISGSGGTNTPVWISSTLADAATVVNTGGTLAAIQTPDIEGLGLVSGMCWAHFYNVTIGSFIVNNQSNATKRYYYVAGGTSSFGVTIPAGYFNNVGGPWGEINIIAYRIPSDEL</sequence>
<dbReference type="AlphaFoldDB" id="A0A4Y8L012"/>
<dbReference type="Proteomes" id="UP000297861">
    <property type="component" value="Unassembled WGS sequence"/>
</dbReference>
<dbReference type="STRING" id="1121485.GCA_000426485_00472"/>
<name>A0A4Y8L012_9BACT</name>
<organism evidence="2 3">
    <name type="scientific">Dysgonomonas capnocytophagoides</name>
    <dbReference type="NCBI Taxonomy" id="45254"/>
    <lineage>
        <taxon>Bacteria</taxon>
        <taxon>Pseudomonadati</taxon>
        <taxon>Bacteroidota</taxon>
        <taxon>Bacteroidia</taxon>
        <taxon>Bacteroidales</taxon>
        <taxon>Dysgonomonadaceae</taxon>
        <taxon>Dysgonomonas</taxon>
    </lineage>
</organism>
<keyword evidence="3" id="KW-1185">Reference proteome</keyword>
<dbReference type="EMBL" id="SOML01000006">
    <property type="protein sequence ID" value="TFD96049.1"/>
    <property type="molecule type" value="Genomic_DNA"/>
</dbReference>
<evidence type="ECO:0000313" key="2">
    <source>
        <dbReference type="EMBL" id="TFD96049.1"/>
    </source>
</evidence>
<gene>
    <name evidence="2" type="ORF">E2605_10675</name>
</gene>
<keyword evidence="1" id="KW-0732">Signal</keyword>
<accession>A0A4Y8L012</accession>
<dbReference type="OrthoDB" id="1252924at2"/>
<reference evidence="2 3" key="1">
    <citation type="submission" date="2019-03" db="EMBL/GenBank/DDBJ databases">
        <title>San Antonio Military Medical Center submission to MRSN (WRAIR), pending publication.</title>
        <authorList>
            <person name="Blyth D.M."/>
            <person name="Mccarthy S.L."/>
            <person name="Schall S.E."/>
            <person name="Stam J.A."/>
            <person name="Ong A.C."/>
            <person name="Mcgann P.T."/>
        </authorList>
    </citation>
    <scope>NUCLEOTIDE SEQUENCE [LARGE SCALE GENOMIC DNA]</scope>
    <source>
        <strain evidence="2 3">MRSN571793</strain>
    </source>
</reference>
<protein>
    <submittedName>
        <fullName evidence="2">Uncharacterized protein</fullName>
    </submittedName>
</protein>